<gene>
    <name evidence="1" type="ORF">SETIT_2G434800v2</name>
</gene>
<name>A0A368Q983_SETIT</name>
<evidence type="ECO:0000313" key="1">
    <source>
        <dbReference type="EMBL" id="RCV14545.1"/>
    </source>
</evidence>
<dbReference type="AlphaFoldDB" id="A0A368Q983"/>
<reference evidence="1" key="2">
    <citation type="submission" date="2015-07" db="EMBL/GenBank/DDBJ databases">
        <authorList>
            <person name="Noorani M."/>
        </authorList>
    </citation>
    <scope>NUCLEOTIDE SEQUENCE</scope>
    <source>
        <strain evidence="1">Yugu1</strain>
    </source>
</reference>
<dbReference type="EMBL" id="CM003529">
    <property type="protein sequence ID" value="RCV14545.1"/>
    <property type="molecule type" value="Genomic_DNA"/>
</dbReference>
<accession>A0A368Q983</accession>
<reference evidence="1" key="1">
    <citation type="journal article" date="2012" name="Nat. Biotechnol.">
        <title>Reference genome sequence of the model plant Setaria.</title>
        <authorList>
            <person name="Bennetzen J.L."/>
            <person name="Schmutz J."/>
            <person name="Wang H."/>
            <person name="Percifield R."/>
            <person name="Hawkins J."/>
            <person name="Pontaroli A.C."/>
            <person name="Estep M."/>
            <person name="Feng L."/>
            <person name="Vaughn J.N."/>
            <person name="Grimwood J."/>
            <person name="Jenkins J."/>
            <person name="Barry K."/>
            <person name="Lindquist E."/>
            <person name="Hellsten U."/>
            <person name="Deshpande S."/>
            <person name="Wang X."/>
            <person name="Wu X."/>
            <person name="Mitros T."/>
            <person name="Triplett J."/>
            <person name="Yang X."/>
            <person name="Ye C.Y."/>
            <person name="Mauro-Herrera M."/>
            <person name="Wang L."/>
            <person name="Li P."/>
            <person name="Sharma M."/>
            <person name="Sharma R."/>
            <person name="Ronald P.C."/>
            <person name="Panaud O."/>
            <person name="Kellogg E.A."/>
            <person name="Brutnell T.P."/>
            <person name="Doust A.N."/>
            <person name="Tuskan G.A."/>
            <person name="Rokhsar D."/>
            <person name="Devos K.M."/>
        </authorList>
    </citation>
    <scope>NUCLEOTIDE SEQUENCE [LARGE SCALE GENOMIC DNA]</scope>
    <source>
        <strain evidence="1">Yugu1</strain>
    </source>
</reference>
<proteinExistence type="predicted"/>
<organism evidence="1">
    <name type="scientific">Setaria italica</name>
    <name type="common">Foxtail millet</name>
    <name type="synonym">Panicum italicum</name>
    <dbReference type="NCBI Taxonomy" id="4555"/>
    <lineage>
        <taxon>Eukaryota</taxon>
        <taxon>Viridiplantae</taxon>
        <taxon>Streptophyta</taxon>
        <taxon>Embryophyta</taxon>
        <taxon>Tracheophyta</taxon>
        <taxon>Spermatophyta</taxon>
        <taxon>Magnoliopsida</taxon>
        <taxon>Liliopsida</taxon>
        <taxon>Poales</taxon>
        <taxon>Poaceae</taxon>
        <taxon>PACMAD clade</taxon>
        <taxon>Panicoideae</taxon>
        <taxon>Panicodae</taxon>
        <taxon>Paniceae</taxon>
        <taxon>Cenchrinae</taxon>
        <taxon>Setaria</taxon>
    </lineage>
</organism>
<protein>
    <submittedName>
        <fullName evidence="1">Uncharacterized protein</fullName>
    </submittedName>
</protein>
<sequence>MAEEQVAICLVQGGCHEMVRDIKGPVRKDLDYDRCHACSKRIKHRRGAQFVAGHNHTRMPCFSMFPDKQHLFTSPDETSRDQ</sequence>
<dbReference type="OrthoDB" id="650889at2759"/>